<accession>A0A2V1DCE1</accession>
<feature type="compositionally biased region" description="Basic residues" evidence="5">
    <location>
        <begin position="158"/>
        <end position="168"/>
    </location>
</feature>
<evidence type="ECO:0000313" key="6">
    <source>
        <dbReference type="EMBL" id="PVH95711.1"/>
    </source>
</evidence>
<dbReference type="OrthoDB" id="2017317at2759"/>
<keyword evidence="2" id="KW-0456">Lyase</keyword>
<dbReference type="PANTHER" id="PTHR12935">
    <property type="entry name" value="GAMMA-GLUTAMYLCYCLOTRANSFERASE"/>
    <property type="match status" value="1"/>
</dbReference>
<dbReference type="Proteomes" id="UP000244855">
    <property type="component" value="Unassembled WGS sequence"/>
</dbReference>
<dbReference type="EMBL" id="KZ805486">
    <property type="protein sequence ID" value="PVH95711.1"/>
    <property type="molecule type" value="Genomic_DNA"/>
</dbReference>
<feature type="region of interest" description="Disordered" evidence="5">
    <location>
        <begin position="1"/>
        <end position="21"/>
    </location>
</feature>
<dbReference type="PANTHER" id="PTHR12935:SF0">
    <property type="entry name" value="GAMMA-GLUTAMYLCYCLOTRANSFERASE"/>
    <property type="match status" value="1"/>
</dbReference>
<name>A0A2V1DCE1_9PLEO</name>
<dbReference type="GO" id="GO:0003839">
    <property type="term" value="F:gamma-glutamylcyclotransferase activity"/>
    <property type="evidence" value="ECO:0007669"/>
    <property type="project" value="UniProtKB-EC"/>
</dbReference>
<evidence type="ECO:0000256" key="3">
    <source>
        <dbReference type="PIRSR" id="PIRSR617939-1"/>
    </source>
</evidence>
<protein>
    <recommendedName>
        <fullName evidence="1">gamma-glutamylcyclotransferase</fullName>
        <ecNumber evidence="1">4.3.2.9</ecNumber>
    </recommendedName>
</protein>
<feature type="binding site" evidence="4">
    <location>
        <begin position="92"/>
        <end position="97"/>
    </location>
    <ligand>
        <name>substrate</name>
    </ligand>
</feature>
<gene>
    <name evidence="6" type="ORF">DM02DRAFT_570753</name>
</gene>
<dbReference type="InterPro" id="IPR017939">
    <property type="entry name" value="G-Glutamylcylcotransferase"/>
</dbReference>
<feature type="active site" description="Proton acceptor" evidence="3">
    <location>
        <position position="195"/>
    </location>
</feature>
<feature type="region of interest" description="Disordered" evidence="5">
    <location>
        <begin position="140"/>
        <end position="168"/>
    </location>
</feature>
<evidence type="ECO:0000256" key="1">
    <source>
        <dbReference type="ARBA" id="ARBA00012346"/>
    </source>
</evidence>
<proteinExistence type="predicted"/>
<feature type="binding site" evidence="4">
    <location>
        <position position="261"/>
    </location>
    <ligand>
        <name>substrate</name>
    </ligand>
</feature>
<evidence type="ECO:0000256" key="4">
    <source>
        <dbReference type="PIRSR" id="PIRSR617939-2"/>
    </source>
</evidence>
<feature type="compositionally biased region" description="Low complexity" evidence="5">
    <location>
        <begin position="145"/>
        <end position="157"/>
    </location>
</feature>
<reference evidence="6 7" key="1">
    <citation type="journal article" date="2018" name="Sci. Rep.">
        <title>Comparative genomics provides insights into the lifestyle and reveals functional heterogeneity of dark septate endophytic fungi.</title>
        <authorList>
            <person name="Knapp D.G."/>
            <person name="Nemeth J.B."/>
            <person name="Barry K."/>
            <person name="Hainaut M."/>
            <person name="Henrissat B."/>
            <person name="Johnson J."/>
            <person name="Kuo A."/>
            <person name="Lim J.H.P."/>
            <person name="Lipzen A."/>
            <person name="Nolan M."/>
            <person name="Ohm R.A."/>
            <person name="Tamas L."/>
            <person name="Grigoriev I.V."/>
            <person name="Spatafora J.W."/>
            <person name="Nagy L.G."/>
            <person name="Kovacs G.M."/>
        </authorList>
    </citation>
    <scope>NUCLEOTIDE SEQUENCE [LARGE SCALE GENOMIC DNA]</scope>
    <source>
        <strain evidence="6 7">DSE2036</strain>
    </source>
</reference>
<keyword evidence="7" id="KW-1185">Reference proteome</keyword>
<evidence type="ECO:0000313" key="7">
    <source>
        <dbReference type="Proteomes" id="UP000244855"/>
    </source>
</evidence>
<evidence type="ECO:0000256" key="5">
    <source>
        <dbReference type="SAM" id="MobiDB-lite"/>
    </source>
</evidence>
<sequence length="367" mass="41187">MTSISQPAANPAVASHETATTHKEEPVWCIRRLASRLQALHRRREPKRVFAPLPQTSQERRDVSLTEQPLRADTLSRSVIQNAEEKGKTVLYLAYGSNLCNETFRGARGIKPLSQINVLVPSLRLTFDLPGVPYTEPCFANSAVRDPSPSATPSSTSRRGRRRRPRYHKDRWHKGMVGCVYEVTASDYAHIIATEGGGASYEDILVDCYPLPPAADTVPTHPTTQPFKAHTLFAPVNPPTASSTSRFHRPDPSYAQPSARYLKLLTDGAAELNLPTEYREYLDDIRPYTITSRRQMVGKTLFLTLWMPFVLFLLQLGKRVADEHGRMPGWLGVVMGWLFRGMWVCYDVGFKGVFGDGERTEGLDDDE</sequence>
<dbReference type="Gene3D" id="3.10.490.10">
    <property type="entry name" value="Gamma-glutamyl cyclotransferase-like"/>
    <property type="match status" value="1"/>
</dbReference>
<dbReference type="AlphaFoldDB" id="A0A2V1DCE1"/>
<organism evidence="6 7">
    <name type="scientific">Periconia macrospinosa</name>
    <dbReference type="NCBI Taxonomy" id="97972"/>
    <lineage>
        <taxon>Eukaryota</taxon>
        <taxon>Fungi</taxon>
        <taxon>Dikarya</taxon>
        <taxon>Ascomycota</taxon>
        <taxon>Pezizomycotina</taxon>
        <taxon>Dothideomycetes</taxon>
        <taxon>Pleosporomycetidae</taxon>
        <taxon>Pleosporales</taxon>
        <taxon>Massarineae</taxon>
        <taxon>Periconiaceae</taxon>
        <taxon>Periconia</taxon>
    </lineage>
</organism>
<evidence type="ECO:0000256" key="2">
    <source>
        <dbReference type="ARBA" id="ARBA00023239"/>
    </source>
</evidence>
<feature type="non-terminal residue" evidence="6">
    <location>
        <position position="367"/>
    </location>
</feature>
<dbReference type="EC" id="4.3.2.9" evidence="1"/>
<dbReference type="STRING" id="97972.A0A2V1DCE1"/>